<keyword evidence="1" id="KW-0812">Transmembrane</keyword>
<feature type="transmembrane region" description="Helical" evidence="1">
    <location>
        <begin position="306"/>
        <end position="332"/>
    </location>
</feature>
<accession>A0A381QH00</accession>
<dbReference type="EMBL" id="UINC01001346">
    <property type="protein sequence ID" value="SUZ78248.1"/>
    <property type="molecule type" value="Genomic_DNA"/>
</dbReference>
<reference evidence="2" key="1">
    <citation type="submission" date="2018-05" db="EMBL/GenBank/DDBJ databases">
        <authorList>
            <person name="Lanie J.A."/>
            <person name="Ng W.-L."/>
            <person name="Kazmierczak K.M."/>
            <person name="Andrzejewski T.M."/>
            <person name="Davidsen T.M."/>
            <person name="Wayne K.J."/>
            <person name="Tettelin H."/>
            <person name="Glass J.I."/>
            <person name="Rusch D."/>
            <person name="Podicherti R."/>
            <person name="Tsui H.-C.T."/>
            <person name="Winkler M.E."/>
        </authorList>
    </citation>
    <scope>NUCLEOTIDE SEQUENCE</scope>
</reference>
<proteinExistence type="predicted"/>
<protein>
    <recommendedName>
        <fullName evidence="3">Polysaccharide biosynthesis protein C-terminal domain-containing protein</fullName>
    </recommendedName>
</protein>
<organism evidence="2">
    <name type="scientific">marine metagenome</name>
    <dbReference type="NCBI Taxonomy" id="408172"/>
    <lineage>
        <taxon>unclassified sequences</taxon>
        <taxon>metagenomes</taxon>
        <taxon>ecological metagenomes</taxon>
    </lineage>
</organism>
<keyword evidence="1" id="KW-0472">Membrane</keyword>
<keyword evidence="1" id="KW-1133">Transmembrane helix</keyword>
<feature type="transmembrane region" description="Helical" evidence="1">
    <location>
        <begin position="185"/>
        <end position="202"/>
    </location>
</feature>
<feature type="transmembrane region" description="Helical" evidence="1">
    <location>
        <begin position="162"/>
        <end position="179"/>
    </location>
</feature>
<sequence>MVKESLTSRAILRFWAPLAGTWMMMALEGPFIAAIIARLPDARENLAAYGVAFAFGLILESPAVMLLSAATVLAENRESYLTLRRFGYGLCGLLTVVVVVVVFPPVFNWLAGSLLNLPTAIRPLVHQALILLLPWPAAIGYRRFKQGLLIRHGLTRHVAYGALVRLTAMAATAGILVLFTSMRGASVGTFALSTGVIAEAIMSGRMARRAVRALESGGAGSKPQLTMRQTVVFYIPLALTAMLAMGTQPMVTFMMGQSRMVVESLAVFPVISGLTFMFRSLGLSFQEVGVALLGPRMKHLRPLCKFGVLLALVSSSCLAVVAYSPLAIIWFRDVSGLSSALTEFAISPLRLMVLLPALSVVLSLQRSILLTTRRTTPITLASSAEIITIAGFLWIGIHVFDAVGIVSAAVALVIGRLLTNLWLARPCWRAKVLA</sequence>
<name>A0A381QH00_9ZZZZ</name>
<feature type="transmembrane region" description="Helical" evidence="1">
    <location>
        <begin position="49"/>
        <end position="74"/>
    </location>
</feature>
<evidence type="ECO:0000256" key="1">
    <source>
        <dbReference type="SAM" id="Phobius"/>
    </source>
</evidence>
<feature type="transmembrane region" description="Helical" evidence="1">
    <location>
        <begin position="86"/>
        <end position="104"/>
    </location>
</feature>
<feature type="transmembrane region" description="Helical" evidence="1">
    <location>
        <begin position="12"/>
        <end position="37"/>
    </location>
</feature>
<dbReference type="AlphaFoldDB" id="A0A381QH00"/>
<gene>
    <name evidence="2" type="ORF">METZ01_LOCUS31102</name>
</gene>
<feature type="transmembrane region" description="Helical" evidence="1">
    <location>
        <begin position="376"/>
        <end position="397"/>
    </location>
</feature>
<feature type="transmembrane region" description="Helical" evidence="1">
    <location>
        <begin position="231"/>
        <end position="254"/>
    </location>
</feature>
<feature type="transmembrane region" description="Helical" evidence="1">
    <location>
        <begin position="124"/>
        <end position="141"/>
    </location>
</feature>
<evidence type="ECO:0008006" key="3">
    <source>
        <dbReference type="Google" id="ProtNLM"/>
    </source>
</evidence>
<evidence type="ECO:0000313" key="2">
    <source>
        <dbReference type="EMBL" id="SUZ78248.1"/>
    </source>
</evidence>
<feature type="transmembrane region" description="Helical" evidence="1">
    <location>
        <begin position="403"/>
        <end position="423"/>
    </location>
</feature>
<feature type="transmembrane region" description="Helical" evidence="1">
    <location>
        <begin position="266"/>
        <end position="285"/>
    </location>
</feature>
<feature type="transmembrane region" description="Helical" evidence="1">
    <location>
        <begin position="344"/>
        <end position="364"/>
    </location>
</feature>